<name>A0A6J7C6Z1_9ZZZZ</name>
<protein>
    <submittedName>
        <fullName evidence="3">Unannotated protein</fullName>
    </submittedName>
</protein>
<feature type="domain" description="Alpha/beta hydrolase fold-3" evidence="2">
    <location>
        <begin position="1"/>
        <end position="102"/>
    </location>
</feature>
<dbReference type="PANTHER" id="PTHR48081:SF8">
    <property type="entry name" value="ALPHA_BETA HYDROLASE FOLD-3 DOMAIN-CONTAINING PROTEIN-RELATED"/>
    <property type="match status" value="1"/>
</dbReference>
<dbReference type="InterPro" id="IPR013094">
    <property type="entry name" value="AB_hydrolase_3"/>
</dbReference>
<gene>
    <name evidence="3" type="ORF">UFOPK3268_01778</name>
</gene>
<organism evidence="3">
    <name type="scientific">freshwater metagenome</name>
    <dbReference type="NCBI Taxonomy" id="449393"/>
    <lineage>
        <taxon>unclassified sequences</taxon>
        <taxon>metagenomes</taxon>
        <taxon>ecological metagenomes</taxon>
    </lineage>
</organism>
<evidence type="ECO:0000313" key="3">
    <source>
        <dbReference type="EMBL" id="CAB4852724.1"/>
    </source>
</evidence>
<dbReference type="EMBL" id="CAFBIZ010000302">
    <property type="protein sequence ID" value="CAB4852724.1"/>
    <property type="molecule type" value="Genomic_DNA"/>
</dbReference>
<dbReference type="GO" id="GO:0016787">
    <property type="term" value="F:hydrolase activity"/>
    <property type="evidence" value="ECO:0007669"/>
    <property type="project" value="UniProtKB-KW"/>
</dbReference>
<reference evidence="3" key="1">
    <citation type="submission" date="2020-05" db="EMBL/GenBank/DDBJ databases">
        <authorList>
            <person name="Chiriac C."/>
            <person name="Salcher M."/>
            <person name="Ghai R."/>
            <person name="Kavagutti S V."/>
        </authorList>
    </citation>
    <scope>NUCLEOTIDE SEQUENCE</scope>
</reference>
<proteinExistence type="predicted"/>
<keyword evidence="1" id="KW-0378">Hydrolase</keyword>
<dbReference type="Pfam" id="PF07859">
    <property type="entry name" value="Abhydrolase_3"/>
    <property type="match status" value="1"/>
</dbReference>
<dbReference type="InterPro" id="IPR050300">
    <property type="entry name" value="GDXG_lipolytic_enzyme"/>
</dbReference>
<sequence length="129" mass="14104">MVLIYPALDTTMALPTYTQFPDGPVVSAADMAWFYAHYAAPDHEWTSSPIHNPDLSDAPPSLIITADVDPTRDDGTVYADMLRAAGNESELVNFAGTFHGFMQFAPTLTTASRAQRLVADEIRRRLTGS</sequence>
<evidence type="ECO:0000259" key="2">
    <source>
        <dbReference type="Pfam" id="PF07859"/>
    </source>
</evidence>
<evidence type="ECO:0000256" key="1">
    <source>
        <dbReference type="ARBA" id="ARBA00022801"/>
    </source>
</evidence>
<dbReference type="Gene3D" id="3.40.50.1820">
    <property type="entry name" value="alpha/beta hydrolase"/>
    <property type="match status" value="1"/>
</dbReference>
<dbReference type="SUPFAM" id="SSF53474">
    <property type="entry name" value="alpha/beta-Hydrolases"/>
    <property type="match status" value="1"/>
</dbReference>
<accession>A0A6J7C6Z1</accession>
<dbReference type="InterPro" id="IPR029058">
    <property type="entry name" value="AB_hydrolase_fold"/>
</dbReference>
<dbReference type="PANTHER" id="PTHR48081">
    <property type="entry name" value="AB HYDROLASE SUPERFAMILY PROTEIN C4A8.06C"/>
    <property type="match status" value="1"/>
</dbReference>
<dbReference type="AlphaFoldDB" id="A0A6J7C6Z1"/>